<proteinExistence type="predicted"/>
<reference evidence="2" key="1">
    <citation type="submission" date="2020-05" db="EMBL/GenBank/DDBJ databases">
        <title>Frigoriglobus tundricola gen. nov., sp. nov., a psychrotolerant cellulolytic planctomycete of the family Gemmataceae with two divergent copies of 16S rRNA gene.</title>
        <authorList>
            <person name="Kulichevskaya I.S."/>
            <person name="Ivanova A.A."/>
            <person name="Naumoff D.G."/>
            <person name="Beletsky A.V."/>
            <person name="Rijpstra W.I.C."/>
            <person name="Sinninghe Damste J.S."/>
            <person name="Mardanov A.V."/>
            <person name="Ravin N.V."/>
            <person name="Dedysh S.N."/>
        </authorList>
    </citation>
    <scope>NUCLEOTIDE SEQUENCE [LARGE SCALE GENOMIC DNA]</scope>
    <source>
        <strain evidence="2">PL17</strain>
    </source>
</reference>
<dbReference type="AlphaFoldDB" id="A0A6M5YNC5"/>
<gene>
    <name evidence="1" type="ORF">FTUN_2362</name>
</gene>
<evidence type="ECO:0000313" key="2">
    <source>
        <dbReference type="Proteomes" id="UP000503447"/>
    </source>
</evidence>
<name>A0A6M5YNC5_9BACT</name>
<keyword evidence="2" id="KW-1185">Reference proteome</keyword>
<evidence type="ECO:0000313" key="1">
    <source>
        <dbReference type="EMBL" id="QJW94836.1"/>
    </source>
</evidence>
<dbReference type="EMBL" id="CP053452">
    <property type="protein sequence ID" value="QJW94836.1"/>
    <property type="molecule type" value="Genomic_DNA"/>
</dbReference>
<dbReference type="KEGG" id="ftj:FTUN_2362"/>
<dbReference type="Proteomes" id="UP000503447">
    <property type="component" value="Chromosome"/>
</dbReference>
<organism evidence="1 2">
    <name type="scientific">Frigoriglobus tundricola</name>
    <dbReference type="NCBI Taxonomy" id="2774151"/>
    <lineage>
        <taxon>Bacteria</taxon>
        <taxon>Pseudomonadati</taxon>
        <taxon>Planctomycetota</taxon>
        <taxon>Planctomycetia</taxon>
        <taxon>Gemmatales</taxon>
        <taxon>Gemmataceae</taxon>
        <taxon>Frigoriglobus</taxon>
    </lineage>
</organism>
<protein>
    <submittedName>
        <fullName evidence="1">Uncharacterized protein</fullName>
    </submittedName>
</protein>
<sequence length="41" mass="4481">METSTDFVYHLKAAAFLLLAAARTERALSRFISSIARIPAA</sequence>
<accession>A0A6M5YNC5</accession>